<organism evidence="2 3">
    <name type="scientific">Carboxydothermus pertinax</name>
    <dbReference type="NCBI Taxonomy" id="870242"/>
    <lineage>
        <taxon>Bacteria</taxon>
        <taxon>Bacillati</taxon>
        <taxon>Bacillota</taxon>
        <taxon>Clostridia</taxon>
        <taxon>Thermoanaerobacterales</taxon>
        <taxon>Thermoanaerobacteraceae</taxon>
        <taxon>Carboxydothermus</taxon>
    </lineage>
</organism>
<feature type="domain" description="Molybdopterin cofactor biosynthesis MoaD-related C-terminal" evidence="1">
    <location>
        <begin position="10"/>
        <end position="86"/>
    </location>
</feature>
<dbReference type="Pfam" id="PF09189">
    <property type="entry name" value="MoaD_arch"/>
    <property type="match status" value="1"/>
</dbReference>
<accession>A0A1L8CUU8</accession>
<comment type="caution">
    <text evidence="2">The sequence shown here is derived from an EMBL/GenBank/DDBJ whole genome shotgun (WGS) entry which is preliminary data.</text>
</comment>
<keyword evidence="3" id="KW-1185">Reference proteome</keyword>
<dbReference type="InterPro" id="IPR015272">
    <property type="entry name" value="MoadD_C"/>
</dbReference>
<dbReference type="EMBL" id="BDJK01000018">
    <property type="protein sequence ID" value="GAV22725.1"/>
    <property type="molecule type" value="Genomic_DNA"/>
</dbReference>
<gene>
    <name evidence="2" type="ORF">cpu_12350</name>
</gene>
<dbReference type="OrthoDB" id="1798819at2"/>
<evidence type="ECO:0000313" key="3">
    <source>
        <dbReference type="Proteomes" id="UP000187485"/>
    </source>
</evidence>
<evidence type="ECO:0000313" key="2">
    <source>
        <dbReference type="EMBL" id="GAV22725.1"/>
    </source>
</evidence>
<reference evidence="3" key="1">
    <citation type="submission" date="2016-12" db="EMBL/GenBank/DDBJ databases">
        <title>Draft Genome Sequences od Carboxydothermus pertinax and islandicus, Hydrogenogenic Carboxydotrophic Bacteria.</title>
        <authorList>
            <person name="Fukuyama Y."/>
            <person name="Ohmae K."/>
            <person name="Yoneda Y."/>
            <person name="Yoshida T."/>
            <person name="Sako Y."/>
        </authorList>
    </citation>
    <scope>NUCLEOTIDE SEQUENCE [LARGE SCALE GENOMIC DNA]</scope>
    <source>
        <strain evidence="3">Ug1</strain>
    </source>
</reference>
<evidence type="ECO:0000259" key="1">
    <source>
        <dbReference type="Pfam" id="PF09189"/>
    </source>
</evidence>
<dbReference type="Gene3D" id="3.30.1370.80">
    <property type="entry name" value="Molybdopterin cofactor biosynthesis MoaD-related, C-terminal domain"/>
    <property type="match status" value="1"/>
</dbReference>
<name>A0A1L8CUU8_9THEO</name>
<dbReference type="InterPro" id="IPR036473">
    <property type="entry name" value="Mopterin_CF_MoaD-rel_C_sf"/>
</dbReference>
<dbReference type="AlphaFoldDB" id="A0A1L8CUU8"/>
<dbReference type="Proteomes" id="UP000187485">
    <property type="component" value="Unassembled WGS sequence"/>
</dbReference>
<protein>
    <recommendedName>
        <fullName evidence="1">Molybdopterin cofactor biosynthesis MoaD-related C-terminal domain-containing protein</fullName>
    </recommendedName>
</protein>
<sequence>MEQFSYEIDSGISLSEIEEYFENICEKKEGKHKYTGKGWVVELVPEKPRTFGKISLPRTRIIFSGNKEICKELIKNYRKKFLRVGG</sequence>
<dbReference type="RefSeq" id="WP_075859196.1">
    <property type="nucleotide sequence ID" value="NZ_BDJK01000018.1"/>
</dbReference>
<proteinExistence type="predicted"/>